<feature type="region of interest" description="Disordered" evidence="1">
    <location>
        <begin position="22"/>
        <end position="66"/>
    </location>
</feature>
<keyword evidence="5" id="KW-1185">Reference proteome</keyword>
<dbReference type="SUPFAM" id="SSF53098">
    <property type="entry name" value="Ribonuclease H-like"/>
    <property type="match status" value="1"/>
</dbReference>
<protein>
    <recommendedName>
        <fullName evidence="6">TTF-type domain-containing protein</fullName>
    </recommendedName>
</protein>
<gene>
    <name evidence="4" type="ORF">CALMAC_LOCUS11110</name>
</gene>
<evidence type="ECO:0000256" key="1">
    <source>
        <dbReference type="SAM" id="MobiDB-lite"/>
    </source>
</evidence>
<dbReference type="GO" id="GO:0046983">
    <property type="term" value="F:protein dimerization activity"/>
    <property type="evidence" value="ECO:0007669"/>
    <property type="project" value="InterPro"/>
</dbReference>
<dbReference type="InterPro" id="IPR052958">
    <property type="entry name" value="IFN-induced_PKR_regulator"/>
</dbReference>
<dbReference type="InterPro" id="IPR012337">
    <property type="entry name" value="RNaseH-like_sf"/>
</dbReference>
<evidence type="ECO:0000313" key="4">
    <source>
        <dbReference type="EMBL" id="VEN50298.1"/>
    </source>
</evidence>
<dbReference type="InterPro" id="IPR025398">
    <property type="entry name" value="DUF4371"/>
</dbReference>
<organism evidence="4 5">
    <name type="scientific">Callosobruchus maculatus</name>
    <name type="common">Southern cowpea weevil</name>
    <name type="synonym">Pulse bruchid</name>
    <dbReference type="NCBI Taxonomy" id="64391"/>
    <lineage>
        <taxon>Eukaryota</taxon>
        <taxon>Metazoa</taxon>
        <taxon>Ecdysozoa</taxon>
        <taxon>Arthropoda</taxon>
        <taxon>Hexapoda</taxon>
        <taxon>Insecta</taxon>
        <taxon>Pterygota</taxon>
        <taxon>Neoptera</taxon>
        <taxon>Endopterygota</taxon>
        <taxon>Coleoptera</taxon>
        <taxon>Polyphaga</taxon>
        <taxon>Cucujiformia</taxon>
        <taxon>Chrysomeloidea</taxon>
        <taxon>Chrysomelidae</taxon>
        <taxon>Bruchinae</taxon>
        <taxon>Bruchini</taxon>
        <taxon>Callosobruchus</taxon>
    </lineage>
</organism>
<dbReference type="AlphaFoldDB" id="A0A653CQV5"/>
<accession>A0A653CQV5</accession>
<name>A0A653CQV5_CALMS</name>
<evidence type="ECO:0000259" key="3">
    <source>
        <dbReference type="Pfam" id="PF14291"/>
    </source>
</evidence>
<reference evidence="4 5" key="1">
    <citation type="submission" date="2019-01" db="EMBL/GenBank/DDBJ databases">
        <authorList>
            <person name="Sayadi A."/>
        </authorList>
    </citation>
    <scope>NUCLEOTIDE SEQUENCE [LARGE SCALE GENOMIC DNA]</scope>
</reference>
<evidence type="ECO:0000259" key="2">
    <source>
        <dbReference type="Pfam" id="PF05699"/>
    </source>
</evidence>
<dbReference type="Pfam" id="PF05699">
    <property type="entry name" value="Dimer_Tnp_hAT"/>
    <property type="match status" value="1"/>
</dbReference>
<sequence>MSKRKSTLDTFVIKSKKSSLQESAINAPSEHENISGTCTSADQKPEHIPAVAAPEQHPEPVPEPSKFSTLGSELDLGLILSKKEQIFDKDKYELLKHAFKPGIDFVFPCSIHIKNGKEVKCYLSRKHFEKFTWLTFSRSLDGVFCIYCAIFIKFGGKDTGTPLKKLVEVPLRKYSKLLGKDGDLSSHHENLYHKKATIYAKNFLDVYENPKKDVRHVLDTERNKLAAENRARLVPIVESIIFLGKQNIPFRGHRDSGILKNASVVNEGNFRELLRFRINSGDNILKHHLETTSSKATYISSVTQNQIIGSCGEEILHQILCKIKSGKYYSVIFDETTDVSHASQMSVVLRYVDKGGDPQESFVGFLDCHATNYDSTTHEPYLSGEVLANTVTKFLKSDDLNPSYCVGIGTDTCNLMLGEQKGAVTELQKYFVNALRCPCKNHALNLSISKCNNVQAVRNSLGTISEVVAFFNASSKRSFVLKSVNEEKLKSLCETRWIDRHQSVIKFKGSLTQIVECLSIISQWRDLDSASKANCLKASILTLTFLVSLHCLTEVLSITINLSKILQSKSISKQYADGLIKGVIDTLKDKRQHATEIFETIFKEVEKNAIELEVPVVLPRVTKSQKNRPNPEVKTCEEYYRITVFIPLLDNIIEDLQMGFGDSNMLIFDFNILIPEVLISADFCEVNQALRNISGYLSKIHNDSEDCNDYIYTSIRGETDLYKTMWQSQELDDIPNSIDSSFKKCDRNIFPFIKKSLQIALTWPSSVATAERSFSSLRRLKTWLRSNMSQDRLVGLALLHVHGWDIDIKTDSVIDRFVNQTNRKVDFVI</sequence>
<dbReference type="Pfam" id="PF14291">
    <property type="entry name" value="DUF4371"/>
    <property type="match status" value="1"/>
</dbReference>
<dbReference type="Proteomes" id="UP000410492">
    <property type="component" value="Unassembled WGS sequence"/>
</dbReference>
<evidence type="ECO:0000313" key="5">
    <source>
        <dbReference type="Proteomes" id="UP000410492"/>
    </source>
</evidence>
<feature type="domain" description="HAT C-terminal dimerisation" evidence="2">
    <location>
        <begin position="743"/>
        <end position="804"/>
    </location>
</feature>
<dbReference type="InterPro" id="IPR008906">
    <property type="entry name" value="HATC_C_dom"/>
</dbReference>
<dbReference type="PANTHER" id="PTHR46289">
    <property type="entry name" value="52 KDA REPRESSOR OF THE INHIBITOR OF THE PROTEIN KINASE-LIKE PROTEIN-RELATED"/>
    <property type="match status" value="1"/>
</dbReference>
<proteinExistence type="predicted"/>
<evidence type="ECO:0008006" key="6">
    <source>
        <dbReference type="Google" id="ProtNLM"/>
    </source>
</evidence>
<dbReference type="EMBL" id="CAACVG010008551">
    <property type="protein sequence ID" value="VEN50298.1"/>
    <property type="molecule type" value="Genomic_DNA"/>
</dbReference>
<feature type="domain" description="DUF4371" evidence="3">
    <location>
        <begin position="212"/>
        <end position="372"/>
    </location>
</feature>
<dbReference type="PANTHER" id="PTHR46289:SF14">
    <property type="entry name" value="DUF4371 DOMAIN-CONTAINING PROTEIN"/>
    <property type="match status" value="1"/>
</dbReference>
<dbReference type="OrthoDB" id="6604085at2759"/>